<evidence type="ECO:0000256" key="5">
    <source>
        <dbReference type="ARBA" id="ARBA00023010"/>
    </source>
</evidence>
<sequence length="947" mass="104667">MFEIDPDLWLRGIGRLDLFHQSNDANGDGLEKDSQSVGVGCKRKIQLVSSIMILAVGKELRVADLKALKLASLTEDKGIQPLEMVERRGDMDFELDNVVSRMNRIGYIRIKSEKLDSDIKQITINQSGSMLGLITYSGHVYAIPLRIHRWEKKLGELCGGIIENSKINRQADDEKRHVLTLEVNAIRVGGDIGKNNSAIEIKWHPLSSTDRHLVVLCADSSLRMYDINANPTEPEQVVAREKRKRGTYGQLSMDMGSFVSFSIGNLRQGLWERVTCFVLEDSGNIFAVTPFVPKSFLVERSWADRLFEMASMDVMELQAQEFVNSGQLVIPPKLQDCRRGLEWIRGVVQTLNQAETDVHGSIWAKTDVPTEGNGLLSVDLPDTFLGDLRFQGPFSVQPSPPEISDADVDYDLCEFSDDATDILVLQTQPVSVIAVGYCGGRVNLFAVVELIEPSWILERPDLAVGCVRKEPTLLTLQAIETQAQVFGPTCFSGCVLSRQCFYSSTSTGVYRIDVSRWIGEIENVFSGEKNTIRTTNYSSDNSDLGKLVQNLELKETITSQNVISASVRCIASIESEDNNNNQIISGLAQVEDAYISYSLIVLLDSTTNIKGLGVPLLLPSEEKRLVESDPEIINMFKKLNPQSQSPDTPRLYDSLLTESSIISANSTRSSLYSAIDSAIGFLNSSQPSVALIARPGVDGNKLKTLGAFVAQTRYHMDRVLKSNLELRVRFEALAAEFKLQKTVISRLSNALEATPPSKIEHYLSRINKLKTNQLILLRRLEKLLLLVSYSRANSYTQTEIDSIKKLDALNALVCGDSDSNNTVLSSRDSGLSNRAQFLKHFLLESDTTQASSSARNASEDVSNTRATAPVITSRSFYRAPSLPTSSLENADIASNADSQCASVVDGGEDSASKGRDSLNVSQTLLYHDYDIKAMRNTIVELADLITN</sequence>
<comment type="caution">
    <text evidence="8">The sequence shown here is derived from an EMBL/GenBank/DDBJ whole genome shotgun (WGS) entry which is preliminary data.</text>
</comment>
<keyword evidence="7" id="KW-0539">Nucleus</keyword>
<organism evidence="8 9">
    <name type="scientific">Zancudomyces culisetae</name>
    <name type="common">Gut fungus</name>
    <name type="synonym">Smittium culisetae</name>
    <dbReference type="NCBI Taxonomy" id="1213189"/>
    <lineage>
        <taxon>Eukaryota</taxon>
        <taxon>Fungi</taxon>
        <taxon>Fungi incertae sedis</taxon>
        <taxon>Zoopagomycota</taxon>
        <taxon>Kickxellomycotina</taxon>
        <taxon>Harpellomycetes</taxon>
        <taxon>Harpellales</taxon>
        <taxon>Legeriomycetaceae</taxon>
        <taxon>Zancudomyces</taxon>
    </lineage>
</organism>
<evidence type="ECO:0000313" key="8">
    <source>
        <dbReference type="EMBL" id="OMH82809.1"/>
    </source>
</evidence>
<evidence type="ECO:0000256" key="1">
    <source>
        <dbReference type="ARBA" id="ARBA00004567"/>
    </source>
</evidence>
<keyword evidence="5" id="KW-0811">Translocation</keyword>
<dbReference type="GO" id="GO:0000055">
    <property type="term" value="P:ribosomal large subunit export from nucleus"/>
    <property type="evidence" value="ECO:0007669"/>
    <property type="project" value="InterPro"/>
</dbReference>
<evidence type="ECO:0000256" key="6">
    <source>
        <dbReference type="ARBA" id="ARBA00023132"/>
    </source>
</evidence>
<gene>
    <name evidence="8" type="ORF">AX774_g3693</name>
</gene>
<dbReference type="AlphaFoldDB" id="A0A1R1PPC5"/>
<dbReference type="InterPro" id="IPR037700">
    <property type="entry name" value="NUP88/NUP82"/>
</dbReference>
<dbReference type="GO" id="GO:0006606">
    <property type="term" value="P:protein import into nucleus"/>
    <property type="evidence" value="ECO:0007669"/>
    <property type="project" value="TreeGrafter"/>
</dbReference>
<dbReference type="GO" id="GO:0006406">
    <property type="term" value="P:mRNA export from nucleus"/>
    <property type="evidence" value="ECO:0007669"/>
    <property type="project" value="TreeGrafter"/>
</dbReference>
<name>A0A1R1PPC5_ZANCU</name>
<keyword evidence="6" id="KW-0906">Nuclear pore complex</keyword>
<dbReference type="GO" id="GO:0017056">
    <property type="term" value="F:structural constituent of nuclear pore"/>
    <property type="evidence" value="ECO:0007669"/>
    <property type="project" value="InterPro"/>
</dbReference>
<dbReference type="PANTHER" id="PTHR13257:SF0">
    <property type="entry name" value="NUCLEAR PORE COMPLEX PROTEIN NUP88"/>
    <property type="match status" value="1"/>
</dbReference>
<proteinExistence type="predicted"/>
<dbReference type="Proteomes" id="UP000188320">
    <property type="component" value="Unassembled WGS sequence"/>
</dbReference>
<dbReference type="GO" id="GO:0000056">
    <property type="term" value="P:ribosomal small subunit export from nucleus"/>
    <property type="evidence" value="ECO:0007669"/>
    <property type="project" value="InterPro"/>
</dbReference>
<evidence type="ECO:0000256" key="4">
    <source>
        <dbReference type="ARBA" id="ARBA00022927"/>
    </source>
</evidence>
<dbReference type="OrthoDB" id="341482at2759"/>
<keyword evidence="3" id="KW-0509">mRNA transport</keyword>
<protein>
    <submittedName>
        <fullName evidence="8">Nucleoporin nup82</fullName>
    </submittedName>
</protein>
<comment type="subcellular location">
    <subcellularLocation>
        <location evidence="1">Nucleus</location>
        <location evidence="1">Nuclear pore complex</location>
    </subcellularLocation>
</comment>
<dbReference type="PANTHER" id="PTHR13257">
    <property type="entry name" value="NUCLEOPORIN NUP84-RELATED"/>
    <property type="match status" value="1"/>
</dbReference>
<reference evidence="9" key="1">
    <citation type="submission" date="2017-01" db="EMBL/GenBank/DDBJ databases">
        <authorList>
            <person name="Wang Y."/>
            <person name="White M."/>
            <person name="Kvist S."/>
            <person name="Moncalvo J.-M."/>
        </authorList>
    </citation>
    <scope>NUCLEOTIDE SEQUENCE [LARGE SCALE GENOMIC DNA]</scope>
    <source>
        <strain evidence="9">COL-18-3</strain>
    </source>
</reference>
<dbReference type="GO" id="GO:0005643">
    <property type="term" value="C:nuclear pore"/>
    <property type="evidence" value="ECO:0007669"/>
    <property type="project" value="UniProtKB-SubCell"/>
</dbReference>
<keyword evidence="9" id="KW-1185">Reference proteome</keyword>
<evidence type="ECO:0000313" key="9">
    <source>
        <dbReference type="Proteomes" id="UP000188320"/>
    </source>
</evidence>
<accession>A0A1R1PPC5</accession>
<evidence type="ECO:0000256" key="7">
    <source>
        <dbReference type="ARBA" id="ARBA00023242"/>
    </source>
</evidence>
<keyword evidence="2" id="KW-0813">Transport</keyword>
<keyword evidence="4" id="KW-0653">Protein transport</keyword>
<dbReference type="EMBL" id="LSSK01000589">
    <property type="protein sequence ID" value="OMH82809.1"/>
    <property type="molecule type" value="Genomic_DNA"/>
</dbReference>
<evidence type="ECO:0000256" key="2">
    <source>
        <dbReference type="ARBA" id="ARBA00022448"/>
    </source>
</evidence>
<evidence type="ECO:0000256" key="3">
    <source>
        <dbReference type="ARBA" id="ARBA00022816"/>
    </source>
</evidence>